<organism evidence="2 3">
    <name type="scientific">Streptomyces yanii</name>
    <dbReference type="NCBI Taxonomy" id="78510"/>
    <lineage>
        <taxon>Bacteria</taxon>
        <taxon>Bacillati</taxon>
        <taxon>Actinomycetota</taxon>
        <taxon>Actinomycetes</taxon>
        <taxon>Kitasatosporales</taxon>
        <taxon>Streptomycetaceae</taxon>
        <taxon>Streptomyces</taxon>
    </lineage>
</organism>
<keyword evidence="1" id="KW-0472">Membrane</keyword>
<dbReference type="EMBL" id="JBHMCG010000193">
    <property type="protein sequence ID" value="MFB9578802.1"/>
    <property type="molecule type" value="Genomic_DNA"/>
</dbReference>
<evidence type="ECO:0000313" key="2">
    <source>
        <dbReference type="EMBL" id="MFB9578802.1"/>
    </source>
</evidence>
<gene>
    <name evidence="2" type="ORF">ACFFTL_42740</name>
</gene>
<dbReference type="InterPro" id="IPR018723">
    <property type="entry name" value="DUF2254_membrane"/>
</dbReference>
<keyword evidence="1" id="KW-1133">Transmembrane helix</keyword>
<feature type="transmembrane region" description="Helical" evidence="1">
    <location>
        <begin position="72"/>
        <end position="94"/>
    </location>
</feature>
<sequence length="378" mass="40626">MAAAAGLVLGMALPRIDGGYQVASDRAVDVLKVVGLGVLSVTTLIFSLLFLVVQWAAGNFSHRLALFRSDPAVWRVFAFVVGLLVFAVTAILAIGSEPTVSVTVPIATLVLSAAALVLVRRLQLGALRSIQLAHVLTDVRDRGRKVLRTFYPPAGTAPRAAEEGDGPRRLPEVTSSVVWPHGAVVVGQVDLLRLLRVAASADAVIVLRVPVGTTLYAGDVVAEVRGGRVPGDQVLRSVVAGVERTFHQDPMLAFRLLSDIGLRALSSAINDPATAVQALDATEDLLRYLTSADLGARSIAGDDGSVRVVLCLPSWDEFIRVGIDDMLWAASNSPMVLSRVRALLSRLRNVAPEPYRRSIEERLAWIEREFTDKHPLFS</sequence>
<protein>
    <submittedName>
        <fullName evidence="2">DUF2254 family protein</fullName>
    </submittedName>
</protein>
<accession>A0ABV5RLR3</accession>
<feature type="transmembrane region" description="Helical" evidence="1">
    <location>
        <begin position="34"/>
        <end position="60"/>
    </location>
</feature>
<dbReference type="Proteomes" id="UP001589710">
    <property type="component" value="Unassembled WGS sequence"/>
</dbReference>
<name>A0ABV5RLR3_9ACTN</name>
<keyword evidence="3" id="KW-1185">Reference proteome</keyword>
<keyword evidence="1" id="KW-0812">Transmembrane</keyword>
<feature type="transmembrane region" description="Helical" evidence="1">
    <location>
        <begin position="100"/>
        <end position="119"/>
    </location>
</feature>
<dbReference type="RefSeq" id="WP_345511341.1">
    <property type="nucleotide sequence ID" value="NZ_BAAAXD010000011.1"/>
</dbReference>
<dbReference type="Pfam" id="PF10011">
    <property type="entry name" value="DUF2254"/>
    <property type="match status" value="1"/>
</dbReference>
<proteinExistence type="predicted"/>
<evidence type="ECO:0000256" key="1">
    <source>
        <dbReference type="SAM" id="Phobius"/>
    </source>
</evidence>
<reference evidence="2 3" key="1">
    <citation type="submission" date="2024-09" db="EMBL/GenBank/DDBJ databases">
        <authorList>
            <person name="Sun Q."/>
            <person name="Mori K."/>
        </authorList>
    </citation>
    <scope>NUCLEOTIDE SEQUENCE [LARGE SCALE GENOMIC DNA]</scope>
    <source>
        <strain evidence="2 3">JCM 3331</strain>
    </source>
</reference>
<comment type="caution">
    <text evidence="2">The sequence shown here is derived from an EMBL/GenBank/DDBJ whole genome shotgun (WGS) entry which is preliminary data.</text>
</comment>
<evidence type="ECO:0000313" key="3">
    <source>
        <dbReference type="Proteomes" id="UP001589710"/>
    </source>
</evidence>